<dbReference type="SUPFAM" id="SSF56672">
    <property type="entry name" value="DNA/RNA polymerases"/>
    <property type="match status" value="1"/>
</dbReference>
<dbReference type="InterPro" id="IPR052343">
    <property type="entry name" value="Retrotransposon-Effector_Assoc"/>
</dbReference>
<accession>A0A9D3W2S0</accession>
<evidence type="ECO:0000313" key="3">
    <source>
        <dbReference type="EMBL" id="KAH1107811.1"/>
    </source>
</evidence>
<name>A0A9D3W2S0_9ROSI</name>
<dbReference type="AlphaFoldDB" id="A0A9D3W2S0"/>
<dbReference type="PANTHER" id="PTHR46890">
    <property type="entry name" value="NON-LTR RETROLELEMENT REVERSE TRANSCRIPTASE-LIKE PROTEIN-RELATED"/>
    <property type="match status" value="1"/>
</dbReference>
<dbReference type="Pfam" id="PF00078">
    <property type="entry name" value="RVT_1"/>
    <property type="match status" value="1"/>
</dbReference>
<keyword evidence="1" id="KW-1133">Transmembrane helix</keyword>
<evidence type="ECO:0000313" key="4">
    <source>
        <dbReference type="Proteomes" id="UP000828251"/>
    </source>
</evidence>
<dbReference type="OrthoDB" id="1002463at2759"/>
<organism evidence="3 4">
    <name type="scientific">Gossypium stocksii</name>
    <dbReference type="NCBI Taxonomy" id="47602"/>
    <lineage>
        <taxon>Eukaryota</taxon>
        <taxon>Viridiplantae</taxon>
        <taxon>Streptophyta</taxon>
        <taxon>Embryophyta</taxon>
        <taxon>Tracheophyta</taxon>
        <taxon>Spermatophyta</taxon>
        <taxon>Magnoliopsida</taxon>
        <taxon>eudicotyledons</taxon>
        <taxon>Gunneridae</taxon>
        <taxon>Pentapetalae</taxon>
        <taxon>rosids</taxon>
        <taxon>malvids</taxon>
        <taxon>Malvales</taxon>
        <taxon>Malvaceae</taxon>
        <taxon>Malvoideae</taxon>
        <taxon>Gossypium</taxon>
    </lineage>
</organism>
<evidence type="ECO:0000256" key="1">
    <source>
        <dbReference type="SAM" id="Phobius"/>
    </source>
</evidence>
<dbReference type="EMBL" id="JAIQCV010000004">
    <property type="protein sequence ID" value="KAH1107811.1"/>
    <property type="molecule type" value="Genomic_DNA"/>
</dbReference>
<dbReference type="InterPro" id="IPR000477">
    <property type="entry name" value="RT_dom"/>
</dbReference>
<dbReference type="PANTHER" id="PTHR46890:SF48">
    <property type="entry name" value="RNA-DIRECTED DNA POLYMERASE"/>
    <property type="match status" value="1"/>
</dbReference>
<comment type="caution">
    <text evidence="3">The sequence shown here is derived from an EMBL/GenBank/DDBJ whole genome shotgun (WGS) entry which is preliminary data.</text>
</comment>
<proteinExistence type="predicted"/>
<reference evidence="3 4" key="1">
    <citation type="journal article" date="2021" name="Plant Biotechnol. J.">
        <title>Multi-omics assisted identification of the key and species-specific regulatory components of drought-tolerant mechanisms in Gossypium stocksii.</title>
        <authorList>
            <person name="Yu D."/>
            <person name="Ke L."/>
            <person name="Zhang D."/>
            <person name="Wu Y."/>
            <person name="Sun Y."/>
            <person name="Mei J."/>
            <person name="Sun J."/>
            <person name="Sun Y."/>
        </authorList>
    </citation>
    <scope>NUCLEOTIDE SEQUENCE [LARGE SCALE GENOMIC DNA]</scope>
    <source>
        <strain evidence="4">cv. E1</strain>
        <tissue evidence="3">Leaf</tissue>
    </source>
</reference>
<keyword evidence="1" id="KW-0472">Membrane</keyword>
<evidence type="ECO:0000259" key="2">
    <source>
        <dbReference type="Pfam" id="PF00078"/>
    </source>
</evidence>
<protein>
    <recommendedName>
        <fullName evidence="2">Reverse transcriptase domain-containing protein</fullName>
    </recommendedName>
</protein>
<keyword evidence="4" id="KW-1185">Reference proteome</keyword>
<feature type="domain" description="Reverse transcriptase" evidence="2">
    <location>
        <begin position="65"/>
        <end position="159"/>
    </location>
</feature>
<sequence length="193" mass="22005">MEESEMERIMRNYFQKLFTTTSSVISDHILSGYIVGREISDFCLKVIKQGKKLYSLNITNIVFIPKISHSMNLKNVRLIRLCTVIYKLIAKVIANQFQCVLEICIGSAQNAFVLGRHKRLGKKGSMALKLDMNKVYDQVEWGFLHVMMERMGFSISLIDLIIQLITLVSYSVIVMAMLEEFSSQAGGFIKGIH</sequence>
<dbReference type="InterPro" id="IPR043502">
    <property type="entry name" value="DNA/RNA_pol_sf"/>
</dbReference>
<gene>
    <name evidence="3" type="ORF">J1N35_011579</name>
</gene>
<dbReference type="Proteomes" id="UP000828251">
    <property type="component" value="Unassembled WGS sequence"/>
</dbReference>
<keyword evidence="1" id="KW-0812">Transmembrane</keyword>
<feature type="transmembrane region" description="Helical" evidence="1">
    <location>
        <begin position="157"/>
        <end position="178"/>
    </location>
</feature>